<evidence type="ECO:0000256" key="1">
    <source>
        <dbReference type="SAM" id="MobiDB-lite"/>
    </source>
</evidence>
<gene>
    <name evidence="2" type="ORF">ECPE_LOCUS12775</name>
</gene>
<dbReference type="Proteomes" id="UP000272942">
    <property type="component" value="Unassembled WGS sequence"/>
</dbReference>
<protein>
    <submittedName>
        <fullName evidence="2 4">Uncharacterized protein</fullName>
    </submittedName>
</protein>
<reference evidence="4" key="1">
    <citation type="submission" date="2016-06" db="UniProtKB">
        <authorList>
            <consortium name="WormBaseParasite"/>
        </authorList>
    </citation>
    <scope>IDENTIFICATION</scope>
</reference>
<dbReference type="AlphaFoldDB" id="A0A183B0P0"/>
<feature type="region of interest" description="Disordered" evidence="1">
    <location>
        <begin position="53"/>
        <end position="75"/>
    </location>
</feature>
<accession>A0A183B0P0</accession>
<keyword evidence="3" id="KW-1185">Reference proteome</keyword>
<feature type="compositionally biased region" description="Basic and acidic residues" evidence="1">
    <location>
        <begin position="56"/>
        <end position="75"/>
    </location>
</feature>
<evidence type="ECO:0000313" key="2">
    <source>
        <dbReference type="EMBL" id="VDP90047.1"/>
    </source>
</evidence>
<name>A0A183B0P0_9TREM</name>
<dbReference type="WBParaSite" id="ECPE_0001281201-mRNA-1">
    <property type="protein sequence ID" value="ECPE_0001281201-mRNA-1"/>
    <property type="gene ID" value="ECPE_0001281201"/>
</dbReference>
<reference evidence="2 3" key="2">
    <citation type="submission" date="2018-11" db="EMBL/GenBank/DDBJ databases">
        <authorList>
            <consortium name="Pathogen Informatics"/>
        </authorList>
    </citation>
    <scope>NUCLEOTIDE SEQUENCE [LARGE SCALE GENOMIC DNA]</scope>
    <source>
        <strain evidence="2 3">Egypt</strain>
    </source>
</reference>
<organism evidence="4">
    <name type="scientific">Echinostoma caproni</name>
    <dbReference type="NCBI Taxonomy" id="27848"/>
    <lineage>
        <taxon>Eukaryota</taxon>
        <taxon>Metazoa</taxon>
        <taxon>Spiralia</taxon>
        <taxon>Lophotrochozoa</taxon>
        <taxon>Platyhelminthes</taxon>
        <taxon>Trematoda</taxon>
        <taxon>Digenea</taxon>
        <taxon>Plagiorchiida</taxon>
        <taxon>Echinostomata</taxon>
        <taxon>Echinostomatoidea</taxon>
        <taxon>Echinostomatidae</taxon>
        <taxon>Echinostoma</taxon>
    </lineage>
</organism>
<proteinExistence type="predicted"/>
<evidence type="ECO:0000313" key="4">
    <source>
        <dbReference type="WBParaSite" id="ECPE_0001281201-mRNA-1"/>
    </source>
</evidence>
<evidence type="ECO:0000313" key="3">
    <source>
        <dbReference type="Proteomes" id="UP000272942"/>
    </source>
</evidence>
<sequence>MLLEQLVEGTRSSNVRRHLLLHPQSELDTAVKRIEDLEKLEAATSKLRECTTVGRDGGKEVGHQALHRGREMRRP</sequence>
<dbReference type="EMBL" id="UZAN01053577">
    <property type="protein sequence ID" value="VDP90047.1"/>
    <property type="molecule type" value="Genomic_DNA"/>
</dbReference>